<keyword evidence="3" id="KW-0964">Secreted</keyword>
<evidence type="ECO:0000313" key="7">
    <source>
        <dbReference type="Proteomes" id="UP000828390"/>
    </source>
</evidence>
<dbReference type="EMBL" id="JAIWYP010000016">
    <property type="protein sequence ID" value="KAH3693974.1"/>
    <property type="molecule type" value="Genomic_DNA"/>
</dbReference>
<evidence type="ECO:0000313" key="6">
    <source>
        <dbReference type="EMBL" id="KAH3693974.1"/>
    </source>
</evidence>
<dbReference type="GO" id="GO:0016298">
    <property type="term" value="F:lipase activity"/>
    <property type="evidence" value="ECO:0007669"/>
    <property type="project" value="InterPro"/>
</dbReference>
<dbReference type="Gene3D" id="3.40.50.1820">
    <property type="entry name" value="alpha/beta hydrolase"/>
    <property type="match status" value="1"/>
</dbReference>
<dbReference type="InterPro" id="IPR000734">
    <property type="entry name" value="TAG_lipase"/>
</dbReference>
<protein>
    <recommendedName>
        <fullName evidence="5">Lipase domain-containing protein</fullName>
    </recommendedName>
</protein>
<comment type="similarity">
    <text evidence="2 4">Belongs to the AB hydrolase superfamily. Lipase family.</text>
</comment>
<comment type="caution">
    <text evidence="6">The sequence shown here is derived from an EMBL/GenBank/DDBJ whole genome shotgun (WGS) entry which is preliminary data.</text>
</comment>
<reference evidence="6" key="1">
    <citation type="journal article" date="2019" name="bioRxiv">
        <title>The Genome of the Zebra Mussel, Dreissena polymorpha: A Resource for Invasive Species Research.</title>
        <authorList>
            <person name="McCartney M.A."/>
            <person name="Auch B."/>
            <person name="Kono T."/>
            <person name="Mallez S."/>
            <person name="Zhang Y."/>
            <person name="Obille A."/>
            <person name="Becker A."/>
            <person name="Abrahante J.E."/>
            <person name="Garbe J."/>
            <person name="Badalamenti J.P."/>
            <person name="Herman A."/>
            <person name="Mangelson H."/>
            <person name="Liachko I."/>
            <person name="Sullivan S."/>
            <person name="Sone E.D."/>
            <person name="Koren S."/>
            <person name="Silverstein K.A.T."/>
            <person name="Beckman K.B."/>
            <person name="Gohl D.M."/>
        </authorList>
    </citation>
    <scope>NUCLEOTIDE SEQUENCE</scope>
    <source>
        <strain evidence="6">Duluth1</strain>
        <tissue evidence="6">Whole animal</tissue>
    </source>
</reference>
<gene>
    <name evidence="6" type="ORF">DPMN_081413</name>
</gene>
<dbReference type="InterPro" id="IPR013818">
    <property type="entry name" value="Lipase"/>
</dbReference>
<dbReference type="GO" id="GO:0016042">
    <property type="term" value="P:lipid catabolic process"/>
    <property type="evidence" value="ECO:0007669"/>
    <property type="project" value="TreeGrafter"/>
</dbReference>
<evidence type="ECO:0000256" key="2">
    <source>
        <dbReference type="ARBA" id="ARBA00010701"/>
    </source>
</evidence>
<keyword evidence="7" id="KW-1185">Reference proteome</keyword>
<dbReference type="AlphaFoldDB" id="A0A9D3Y8L5"/>
<comment type="subcellular location">
    <subcellularLocation>
        <location evidence="1">Secreted</location>
    </subcellularLocation>
</comment>
<evidence type="ECO:0000256" key="3">
    <source>
        <dbReference type="ARBA" id="ARBA00022525"/>
    </source>
</evidence>
<organism evidence="6 7">
    <name type="scientific">Dreissena polymorpha</name>
    <name type="common">Zebra mussel</name>
    <name type="synonym">Mytilus polymorpha</name>
    <dbReference type="NCBI Taxonomy" id="45954"/>
    <lineage>
        <taxon>Eukaryota</taxon>
        <taxon>Metazoa</taxon>
        <taxon>Spiralia</taxon>
        <taxon>Lophotrochozoa</taxon>
        <taxon>Mollusca</taxon>
        <taxon>Bivalvia</taxon>
        <taxon>Autobranchia</taxon>
        <taxon>Heteroconchia</taxon>
        <taxon>Euheterodonta</taxon>
        <taxon>Imparidentia</taxon>
        <taxon>Neoheterodontei</taxon>
        <taxon>Myida</taxon>
        <taxon>Dreissenoidea</taxon>
        <taxon>Dreissenidae</taxon>
        <taxon>Dreissena</taxon>
    </lineage>
</organism>
<reference evidence="6" key="2">
    <citation type="submission" date="2020-11" db="EMBL/GenBank/DDBJ databases">
        <authorList>
            <person name="McCartney M.A."/>
            <person name="Auch B."/>
            <person name="Kono T."/>
            <person name="Mallez S."/>
            <person name="Becker A."/>
            <person name="Gohl D.M."/>
            <person name="Silverstein K.A.T."/>
            <person name="Koren S."/>
            <person name="Bechman K.B."/>
            <person name="Herman A."/>
            <person name="Abrahante J.E."/>
            <person name="Garbe J."/>
        </authorList>
    </citation>
    <scope>NUCLEOTIDE SEQUENCE</scope>
    <source>
        <strain evidence="6">Duluth1</strain>
        <tissue evidence="6">Whole animal</tissue>
    </source>
</reference>
<sequence length="86" mass="10047">MHVRVFYNFPSDWCMAFSCHFKVKFLLYTRANSLSPEIVTNNTLSIQASNFSSTRKTKFIIHGYTDKHGPWMIKMAQAIIERVKSQ</sequence>
<evidence type="ECO:0000256" key="1">
    <source>
        <dbReference type="ARBA" id="ARBA00004613"/>
    </source>
</evidence>
<dbReference type="PANTHER" id="PTHR11610">
    <property type="entry name" value="LIPASE"/>
    <property type="match status" value="1"/>
</dbReference>
<feature type="domain" description="Lipase" evidence="5">
    <location>
        <begin position="21"/>
        <end position="82"/>
    </location>
</feature>
<dbReference type="SUPFAM" id="SSF53474">
    <property type="entry name" value="alpha/beta-Hydrolases"/>
    <property type="match status" value="1"/>
</dbReference>
<evidence type="ECO:0000256" key="4">
    <source>
        <dbReference type="RuleBase" id="RU004262"/>
    </source>
</evidence>
<dbReference type="InterPro" id="IPR029058">
    <property type="entry name" value="AB_hydrolase_fold"/>
</dbReference>
<evidence type="ECO:0000259" key="5">
    <source>
        <dbReference type="Pfam" id="PF00151"/>
    </source>
</evidence>
<dbReference type="Proteomes" id="UP000828390">
    <property type="component" value="Unassembled WGS sequence"/>
</dbReference>
<dbReference type="Pfam" id="PF00151">
    <property type="entry name" value="Lipase"/>
    <property type="match status" value="1"/>
</dbReference>
<accession>A0A9D3Y8L5</accession>
<dbReference type="GO" id="GO:0005615">
    <property type="term" value="C:extracellular space"/>
    <property type="evidence" value="ECO:0007669"/>
    <property type="project" value="TreeGrafter"/>
</dbReference>
<name>A0A9D3Y8L5_DREPO</name>
<proteinExistence type="inferred from homology"/>